<evidence type="ECO:0000256" key="2">
    <source>
        <dbReference type="ARBA" id="ARBA00022958"/>
    </source>
</evidence>
<evidence type="ECO:0000259" key="5">
    <source>
        <dbReference type="PROSITE" id="PS51202"/>
    </source>
</evidence>
<protein>
    <submittedName>
        <fullName evidence="6">Unannotated protein</fullName>
    </submittedName>
</protein>
<keyword evidence="2" id="KW-0630">Potassium</keyword>
<reference evidence="6" key="1">
    <citation type="submission" date="2020-05" db="EMBL/GenBank/DDBJ databases">
        <authorList>
            <person name="Chiriac C."/>
            <person name="Salcher M."/>
            <person name="Ghai R."/>
            <person name="Kavagutti S V."/>
        </authorList>
    </citation>
    <scope>NUCLEOTIDE SEQUENCE</scope>
</reference>
<dbReference type="PROSITE" id="PS51202">
    <property type="entry name" value="RCK_C"/>
    <property type="match status" value="1"/>
</dbReference>
<evidence type="ECO:0000256" key="1">
    <source>
        <dbReference type="ARBA" id="ARBA00022538"/>
    </source>
</evidence>
<dbReference type="InterPro" id="IPR036721">
    <property type="entry name" value="RCK_C_sf"/>
</dbReference>
<gene>
    <name evidence="6" type="ORF">UFOPK1740_00154</name>
</gene>
<dbReference type="PROSITE" id="PS51201">
    <property type="entry name" value="RCK_N"/>
    <property type="match status" value="1"/>
</dbReference>
<dbReference type="PANTHER" id="PTHR43833:SF8">
    <property type="entry name" value="TRK SYSTEM POTASSIUM UPTAKE PROTEIN TRKA"/>
    <property type="match status" value="1"/>
</dbReference>
<accession>A0A6J6E6U7</accession>
<organism evidence="6">
    <name type="scientific">freshwater metagenome</name>
    <dbReference type="NCBI Taxonomy" id="449393"/>
    <lineage>
        <taxon>unclassified sequences</taxon>
        <taxon>metagenomes</taxon>
        <taxon>ecological metagenomes</taxon>
    </lineage>
</organism>
<keyword evidence="1" id="KW-0406">Ion transport</keyword>
<dbReference type="GO" id="GO:0005886">
    <property type="term" value="C:plasma membrane"/>
    <property type="evidence" value="ECO:0007669"/>
    <property type="project" value="InterPro"/>
</dbReference>
<evidence type="ECO:0000256" key="3">
    <source>
        <dbReference type="ARBA" id="ARBA00023027"/>
    </source>
</evidence>
<dbReference type="PRINTS" id="PR00335">
    <property type="entry name" value="KUPTAKETRKA"/>
</dbReference>
<dbReference type="AlphaFoldDB" id="A0A6J6E6U7"/>
<dbReference type="EMBL" id="CAEZTU010000004">
    <property type="protein sequence ID" value="CAB4570033.1"/>
    <property type="molecule type" value="Genomic_DNA"/>
</dbReference>
<dbReference type="GO" id="GO:0015079">
    <property type="term" value="F:potassium ion transmembrane transporter activity"/>
    <property type="evidence" value="ECO:0007669"/>
    <property type="project" value="InterPro"/>
</dbReference>
<dbReference type="InterPro" id="IPR036291">
    <property type="entry name" value="NAD(P)-bd_dom_sf"/>
</dbReference>
<dbReference type="Gene3D" id="3.40.50.720">
    <property type="entry name" value="NAD(P)-binding Rossmann-like Domain"/>
    <property type="match status" value="1"/>
</dbReference>
<dbReference type="SUPFAM" id="SSF116726">
    <property type="entry name" value="TrkA C-terminal domain-like"/>
    <property type="match status" value="1"/>
</dbReference>
<dbReference type="InterPro" id="IPR006037">
    <property type="entry name" value="RCK_C"/>
</dbReference>
<dbReference type="InterPro" id="IPR006036">
    <property type="entry name" value="K_uptake_TrkA"/>
</dbReference>
<dbReference type="Pfam" id="PF02080">
    <property type="entry name" value="TrkA_C"/>
    <property type="match status" value="1"/>
</dbReference>
<dbReference type="PANTHER" id="PTHR43833">
    <property type="entry name" value="POTASSIUM CHANNEL PROTEIN 2-RELATED-RELATED"/>
    <property type="match status" value="1"/>
</dbReference>
<keyword evidence="3" id="KW-0520">NAD</keyword>
<dbReference type="Pfam" id="PF02254">
    <property type="entry name" value="TrkA_N"/>
    <property type="match status" value="1"/>
</dbReference>
<feature type="domain" description="RCK C-terminal" evidence="5">
    <location>
        <begin position="134"/>
        <end position="215"/>
    </location>
</feature>
<dbReference type="InterPro" id="IPR050721">
    <property type="entry name" value="Trk_Ktr_HKT_K-transport"/>
</dbReference>
<dbReference type="Gene3D" id="3.30.70.1450">
    <property type="entry name" value="Regulator of K+ conductance, C-terminal domain"/>
    <property type="match status" value="1"/>
</dbReference>
<dbReference type="InterPro" id="IPR003148">
    <property type="entry name" value="RCK_N"/>
</dbReference>
<name>A0A6J6E6U7_9ZZZZ</name>
<evidence type="ECO:0000313" key="6">
    <source>
        <dbReference type="EMBL" id="CAB4570033.1"/>
    </source>
</evidence>
<feature type="domain" description="RCK N-terminal" evidence="4">
    <location>
        <begin position="1"/>
        <end position="118"/>
    </location>
</feature>
<dbReference type="SUPFAM" id="SSF51735">
    <property type="entry name" value="NAD(P)-binding Rossmann-fold domains"/>
    <property type="match status" value="1"/>
</dbReference>
<evidence type="ECO:0000259" key="4">
    <source>
        <dbReference type="PROSITE" id="PS51201"/>
    </source>
</evidence>
<sequence length="219" mass="23776">MHVVIMGCGRVGSALSLRLIELGHSVAIIDKDESAFVALGDDFAGQKVLGVGFDRDTLIEAGIEKAQAFAAVSSGDNSNIVSARVARENFNVPLVVARIYDPRRAKVYERLGIPTVASVAWTTDQVLRRLLPLGAQEEWRDPSGNVVLAQVYLSPKWIGKRVGELSESAKVRVALISRFGGAILPNRDTVLQEGDLIHAIYEVKDRDLVENVFASGPKE</sequence>
<keyword evidence="1" id="KW-0633">Potassium transport</keyword>
<proteinExistence type="predicted"/>
<keyword evidence="1" id="KW-0813">Transport</keyword>